<organism evidence="1 2">
    <name type="scientific">Daphnia pulex</name>
    <name type="common">Water flea</name>
    <dbReference type="NCBI Taxonomy" id="6669"/>
    <lineage>
        <taxon>Eukaryota</taxon>
        <taxon>Metazoa</taxon>
        <taxon>Ecdysozoa</taxon>
        <taxon>Arthropoda</taxon>
        <taxon>Crustacea</taxon>
        <taxon>Branchiopoda</taxon>
        <taxon>Diplostraca</taxon>
        <taxon>Cladocera</taxon>
        <taxon>Anomopoda</taxon>
        <taxon>Daphniidae</taxon>
        <taxon>Daphnia</taxon>
    </lineage>
</organism>
<keyword evidence="2" id="KW-1185">Reference proteome</keyword>
<evidence type="ECO:0000313" key="2">
    <source>
        <dbReference type="Proteomes" id="UP000000305"/>
    </source>
</evidence>
<dbReference type="HOGENOM" id="CLU_2225810_0_0_1"/>
<proteinExistence type="predicted"/>
<dbReference type="EMBL" id="GL732533">
    <property type="protein sequence ID" value="EFX84881.1"/>
    <property type="molecule type" value="Genomic_DNA"/>
</dbReference>
<dbReference type="Proteomes" id="UP000000305">
    <property type="component" value="Unassembled WGS sequence"/>
</dbReference>
<dbReference type="KEGG" id="dpx:DAPPUDRAFT_99252"/>
<reference evidence="1 2" key="1">
    <citation type="journal article" date="2011" name="Science">
        <title>The ecoresponsive genome of Daphnia pulex.</title>
        <authorList>
            <person name="Colbourne J.K."/>
            <person name="Pfrender M.E."/>
            <person name="Gilbert D."/>
            <person name="Thomas W.K."/>
            <person name="Tucker A."/>
            <person name="Oakley T.H."/>
            <person name="Tokishita S."/>
            <person name="Aerts A."/>
            <person name="Arnold G.J."/>
            <person name="Basu M.K."/>
            <person name="Bauer D.J."/>
            <person name="Caceres C.E."/>
            <person name="Carmel L."/>
            <person name="Casola C."/>
            <person name="Choi J.H."/>
            <person name="Detter J.C."/>
            <person name="Dong Q."/>
            <person name="Dusheyko S."/>
            <person name="Eads B.D."/>
            <person name="Frohlich T."/>
            <person name="Geiler-Samerotte K.A."/>
            <person name="Gerlach D."/>
            <person name="Hatcher P."/>
            <person name="Jogdeo S."/>
            <person name="Krijgsveld J."/>
            <person name="Kriventseva E.V."/>
            <person name="Kultz D."/>
            <person name="Laforsch C."/>
            <person name="Lindquist E."/>
            <person name="Lopez J."/>
            <person name="Manak J.R."/>
            <person name="Muller J."/>
            <person name="Pangilinan J."/>
            <person name="Patwardhan R.P."/>
            <person name="Pitluck S."/>
            <person name="Pritham E.J."/>
            <person name="Rechtsteiner A."/>
            <person name="Rho M."/>
            <person name="Rogozin I.B."/>
            <person name="Sakarya O."/>
            <person name="Salamov A."/>
            <person name="Schaack S."/>
            <person name="Shapiro H."/>
            <person name="Shiga Y."/>
            <person name="Skalitzky C."/>
            <person name="Smith Z."/>
            <person name="Souvorov A."/>
            <person name="Sung W."/>
            <person name="Tang Z."/>
            <person name="Tsuchiya D."/>
            <person name="Tu H."/>
            <person name="Vos H."/>
            <person name="Wang M."/>
            <person name="Wolf Y.I."/>
            <person name="Yamagata H."/>
            <person name="Yamada T."/>
            <person name="Ye Y."/>
            <person name="Shaw J.R."/>
            <person name="Andrews J."/>
            <person name="Crease T.J."/>
            <person name="Tang H."/>
            <person name="Lucas S.M."/>
            <person name="Robertson H.M."/>
            <person name="Bork P."/>
            <person name="Koonin E.V."/>
            <person name="Zdobnov E.M."/>
            <person name="Grigoriev I.V."/>
            <person name="Lynch M."/>
            <person name="Boore J.L."/>
        </authorList>
    </citation>
    <scope>NUCLEOTIDE SEQUENCE [LARGE SCALE GENOMIC DNA]</scope>
</reference>
<protein>
    <submittedName>
        <fullName evidence="1">Uncharacterized protein</fullName>
    </submittedName>
</protein>
<sequence length="106" mass="11435">MGDNCEADTMGVTGAIEPADDDMMAELLAIKPLKALCCGDEPVLLGPVEKPRWPLKEHCWPPARLDVMMTGLMAVETRPILLLLLADDDDIDGLADSSSVNCANQR</sequence>
<name>E9G663_DAPPU</name>
<accession>E9G663</accession>
<dbReference type="InParanoid" id="E9G663"/>
<evidence type="ECO:0000313" key="1">
    <source>
        <dbReference type="EMBL" id="EFX84881.1"/>
    </source>
</evidence>
<dbReference type="AlphaFoldDB" id="E9G663"/>
<gene>
    <name evidence="1" type="ORF">DAPPUDRAFT_99252</name>
</gene>